<sequence length="45" mass="5438">MSKISDEILNEIYDLCSRKSQIEKIEENFKDVIEYYLEHQDVNSK</sequence>
<evidence type="ECO:0000313" key="1">
    <source>
        <dbReference type="EMBL" id="CAG8768106.1"/>
    </source>
</evidence>
<dbReference type="EMBL" id="CAJVPW010052393">
    <property type="protein sequence ID" value="CAG8768106.1"/>
    <property type="molecule type" value="Genomic_DNA"/>
</dbReference>
<accession>A0ACA9QXP1</accession>
<gene>
    <name evidence="1" type="ORF">SPELUC_LOCUS15597</name>
</gene>
<keyword evidence="2" id="KW-1185">Reference proteome</keyword>
<reference evidence="1" key="1">
    <citation type="submission" date="2021-06" db="EMBL/GenBank/DDBJ databases">
        <authorList>
            <person name="Kallberg Y."/>
            <person name="Tangrot J."/>
            <person name="Rosling A."/>
        </authorList>
    </citation>
    <scope>NUCLEOTIDE SEQUENCE</scope>
    <source>
        <strain evidence="1">28 12/20/2015</strain>
    </source>
</reference>
<dbReference type="Proteomes" id="UP000789366">
    <property type="component" value="Unassembled WGS sequence"/>
</dbReference>
<comment type="caution">
    <text evidence="1">The sequence shown here is derived from an EMBL/GenBank/DDBJ whole genome shotgun (WGS) entry which is preliminary data.</text>
</comment>
<proteinExistence type="predicted"/>
<protein>
    <submittedName>
        <fullName evidence="1">10113_t:CDS:1</fullName>
    </submittedName>
</protein>
<feature type="non-terminal residue" evidence="1">
    <location>
        <position position="45"/>
    </location>
</feature>
<name>A0ACA9QXP1_9GLOM</name>
<evidence type="ECO:0000313" key="2">
    <source>
        <dbReference type="Proteomes" id="UP000789366"/>
    </source>
</evidence>
<organism evidence="1 2">
    <name type="scientific">Cetraspora pellucida</name>
    <dbReference type="NCBI Taxonomy" id="1433469"/>
    <lineage>
        <taxon>Eukaryota</taxon>
        <taxon>Fungi</taxon>
        <taxon>Fungi incertae sedis</taxon>
        <taxon>Mucoromycota</taxon>
        <taxon>Glomeromycotina</taxon>
        <taxon>Glomeromycetes</taxon>
        <taxon>Diversisporales</taxon>
        <taxon>Gigasporaceae</taxon>
        <taxon>Cetraspora</taxon>
    </lineage>
</organism>